<dbReference type="EMBL" id="CP008948">
    <property type="protein sequence ID" value="AII10754.1"/>
    <property type="molecule type" value="Genomic_DNA"/>
</dbReference>
<keyword evidence="1" id="KW-0614">Plasmid</keyword>
<dbReference type="RefSeq" id="WP_128642841.1">
    <property type="nucleotide sequence ID" value="NZ_CP008948.1"/>
</dbReference>
<name>A0A076F4S9_RHOOP</name>
<accession>A0A076F4S9</accession>
<dbReference type="AlphaFoldDB" id="A0A076F4S9"/>
<evidence type="ECO:0000313" key="1">
    <source>
        <dbReference type="EMBL" id="AII10754.1"/>
    </source>
</evidence>
<gene>
    <name evidence="1" type="ORF">EP51_41895</name>
</gene>
<dbReference type="Proteomes" id="UP000028488">
    <property type="component" value="Plasmid pPDG1"/>
</dbReference>
<geneLocation type="plasmid" evidence="1 2">
    <name>pPDG1</name>
</geneLocation>
<protein>
    <submittedName>
        <fullName evidence="1">Uncharacterized protein</fullName>
    </submittedName>
</protein>
<organism evidence="1 2">
    <name type="scientific">Rhodococcus opacus</name>
    <name type="common">Nocardia opaca</name>
    <dbReference type="NCBI Taxonomy" id="37919"/>
    <lineage>
        <taxon>Bacteria</taxon>
        <taxon>Bacillati</taxon>
        <taxon>Actinomycetota</taxon>
        <taxon>Actinomycetes</taxon>
        <taxon>Mycobacteriales</taxon>
        <taxon>Nocardiaceae</taxon>
        <taxon>Rhodococcus</taxon>
    </lineage>
</organism>
<reference evidence="1 2" key="1">
    <citation type="submission" date="2014-07" db="EMBL/GenBank/DDBJ databases">
        <title>Genome Sequence of Rhodococcus opacus Strain R7, a Biodegrader of Mono- and Polycyclic Aromatic Hydrocarbons.</title>
        <authorList>
            <person name="Di Gennaro P."/>
            <person name="Zampolli J."/>
            <person name="Presti I."/>
            <person name="Cappelletti M."/>
            <person name="D'Ursi P."/>
            <person name="Orro A."/>
            <person name="Mezzelani A."/>
            <person name="Milanesi L."/>
        </authorList>
    </citation>
    <scope>NUCLEOTIDE SEQUENCE [LARGE SCALE GENOMIC DNA]</scope>
    <source>
        <strain evidence="1 2">R7</strain>
        <plasmid evidence="1">pPDG1</plasmid>
    </source>
</reference>
<sequence>MPHFRYVGTQERIHLGAATRMINYGDIVAARTNPDPRYFELVEPDQITERPSRRTVGAPERE</sequence>
<evidence type="ECO:0000313" key="2">
    <source>
        <dbReference type="Proteomes" id="UP000028488"/>
    </source>
</evidence>
<proteinExistence type="predicted"/>